<dbReference type="Proteomes" id="UP000245362">
    <property type="component" value="Unassembled WGS sequence"/>
</dbReference>
<accession>A0A2U3BEK0</accession>
<dbReference type="GO" id="GO:0004190">
    <property type="term" value="F:aspartic-type endopeptidase activity"/>
    <property type="evidence" value="ECO:0007669"/>
    <property type="project" value="InterPro"/>
</dbReference>
<organism evidence="3 4">
    <name type="scientific">Vibrio albus</name>
    <dbReference type="NCBI Taxonomy" id="2200953"/>
    <lineage>
        <taxon>Bacteria</taxon>
        <taxon>Pseudomonadati</taxon>
        <taxon>Pseudomonadota</taxon>
        <taxon>Gammaproteobacteria</taxon>
        <taxon>Vibrionales</taxon>
        <taxon>Vibrionaceae</taxon>
        <taxon>Vibrio</taxon>
    </lineage>
</organism>
<comment type="caution">
    <text evidence="3">The sequence shown here is derived from an EMBL/GenBank/DDBJ whole genome shotgun (WGS) entry which is preliminary data.</text>
</comment>
<dbReference type="InterPro" id="IPR000045">
    <property type="entry name" value="Prepilin_IV_endopep_pep"/>
</dbReference>
<dbReference type="AlphaFoldDB" id="A0A2U3BEK0"/>
<feature type="domain" description="Prepilin type IV endopeptidase peptidase" evidence="2">
    <location>
        <begin position="1"/>
        <end position="94"/>
    </location>
</feature>
<dbReference type="EMBL" id="QFWT01000001">
    <property type="protein sequence ID" value="PWI35226.1"/>
    <property type="molecule type" value="Genomic_DNA"/>
</dbReference>
<keyword evidence="4" id="KW-1185">Reference proteome</keyword>
<gene>
    <name evidence="3" type="ORF">DI392_02875</name>
</gene>
<protein>
    <recommendedName>
        <fullName evidence="2">Prepilin type IV endopeptidase peptidase domain-containing protein</fullName>
    </recommendedName>
</protein>
<keyword evidence="1" id="KW-1133">Transmembrane helix</keyword>
<keyword evidence="1" id="KW-0472">Membrane</keyword>
<feature type="transmembrane region" description="Helical" evidence="1">
    <location>
        <begin position="38"/>
        <end position="56"/>
    </location>
</feature>
<name>A0A2U3BEK0_9VIBR</name>
<dbReference type="Gene3D" id="1.20.120.1220">
    <property type="match status" value="1"/>
</dbReference>
<dbReference type="OrthoDB" id="6199155at2"/>
<keyword evidence="1" id="KW-0812">Transmembrane</keyword>
<sequence length="130" mass="14225">MLLVIYSDLRYRIISNALVMVTSLMVLVYCYQADVLSQWLYAIPVFGIGFLLWWLGVFGAGDVKLLAVLVPAIDPAYHLFTFLMIAFSGGIVAIATLLYAKLVTKNNDTTVPYGISIALGCWLGILASLS</sequence>
<evidence type="ECO:0000313" key="3">
    <source>
        <dbReference type="EMBL" id="PWI35226.1"/>
    </source>
</evidence>
<dbReference type="GO" id="GO:0016020">
    <property type="term" value="C:membrane"/>
    <property type="evidence" value="ECO:0007669"/>
    <property type="project" value="InterPro"/>
</dbReference>
<proteinExistence type="predicted"/>
<evidence type="ECO:0000256" key="1">
    <source>
        <dbReference type="SAM" id="Phobius"/>
    </source>
</evidence>
<evidence type="ECO:0000313" key="4">
    <source>
        <dbReference type="Proteomes" id="UP000245362"/>
    </source>
</evidence>
<dbReference type="Pfam" id="PF01478">
    <property type="entry name" value="Peptidase_A24"/>
    <property type="match status" value="1"/>
</dbReference>
<feature type="transmembrane region" description="Helical" evidence="1">
    <location>
        <begin position="111"/>
        <end position="129"/>
    </location>
</feature>
<reference evidence="3 4" key="1">
    <citation type="submission" date="2018-05" db="EMBL/GenBank/DDBJ databases">
        <title>Vibrio limimaris sp. nov., isolated from marine sediment.</title>
        <authorList>
            <person name="Li C.-M."/>
        </authorList>
    </citation>
    <scope>NUCLEOTIDE SEQUENCE [LARGE SCALE GENOMIC DNA]</scope>
    <source>
        <strain evidence="3 4">E4404</strain>
    </source>
</reference>
<feature type="transmembrane region" description="Helical" evidence="1">
    <location>
        <begin position="76"/>
        <end position="99"/>
    </location>
</feature>
<evidence type="ECO:0000259" key="2">
    <source>
        <dbReference type="Pfam" id="PF01478"/>
    </source>
</evidence>
<feature type="transmembrane region" description="Helical" evidence="1">
    <location>
        <begin position="12"/>
        <end position="31"/>
    </location>
</feature>